<name>A0A7Z8K0K0_9CELL</name>
<proteinExistence type="predicted"/>
<evidence type="ECO:0000313" key="4">
    <source>
        <dbReference type="Proteomes" id="UP000308121"/>
    </source>
</evidence>
<evidence type="ECO:0000313" key="3">
    <source>
        <dbReference type="EMBL" id="TKR24310.1"/>
    </source>
</evidence>
<feature type="non-terminal residue" evidence="3">
    <location>
        <position position="296"/>
    </location>
</feature>
<dbReference type="Proteomes" id="UP000308121">
    <property type="component" value="Unassembled WGS sequence"/>
</dbReference>
<feature type="region of interest" description="Disordered" evidence="1">
    <location>
        <begin position="250"/>
        <end position="277"/>
    </location>
</feature>
<sequence>MLQRLIAAVLGVLGVAAIGLGVASATVWRADDPLVATAAPGGGTRTLVTDPGVLELAGDPVTVTVHADGAPVVLAVGRDTDVTAWVGDDPYERVTGLSDWHTLATTAGQDAAEPTASPSGPATEASPSPSASDDASAAATQAADPTGNDMWVAEVAGDGSATLDWPAQEGRWSLLAVSLGDTAPVLDLSWPQTVTTPWLWPGVALGVLLLAVAAILLVRILRERREGPDAGWTDVSTGMLATVPLPGAAGTPGAGAPAAGTPTGAVPVGTVTPGVPLTRRQIREAEAAAAAARRRG</sequence>
<feature type="region of interest" description="Disordered" evidence="1">
    <location>
        <begin position="108"/>
        <end position="147"/>
    </location>
</feature>
<keyword evidence="2" id="KW-0472">Membrane</keyword>
<dbReference type="EMBL" id="SZYE01000035">
    <property type="protein sequence ID" value="TKR24310.1"/>
    <property type="molecule type" value="Genomic_DNA"/>
</dbReference>
<feature type="compositionally biased region" description="Low complexity" evidence="1">
    <location>
        <begin position="114"/>
        <end position="146"/>
    </location>
</feature>
<evidence type="ECO:0000256" key="2">
    <source>
        <dbReference type="SAM" id="Phobius"/>
    </source>
</evidence>
<accession>A0A7Z8K0K0</accession>
<evidence type="ECO:0000256" key="1">
    <source>
        <dbReference type="SAM" id="MobiDB-lite"/>
    </source>
</evidence>
<reference evidence="3 4" key="1">
    <citation type="submission" date="2019-05" db="EMBL/GenBank/DDBJ databases">
        <title>Genome sequence of Cellulomonas hominis strain CS1.</title>
        <authorList>
            <person name="Belmont J."/>
            <person name="Maclea K.S."/>
        </authorList>
    </citation>
    <scope>NUCLEOTIDE SEQUENCE [LARGE SCALE GENOMIC DNA]</scope>
    <source>
        <strain evidence="3 4">CS1</strain>
    </source>
</reference>
<keyword evidence="2" id="KW-1133">Transmembrane helix</keyword>
<comment type="caution">
    <text evidence="3">The sequence shown here is derived from an EMBL/GenBank/DDBJ whole genome shotgun (WGS) entry which is preliminary data.</text>
</comment>
<gene>
    <name evidence="3" type="ORF">FA014_06830</name>
</gene>
<keyword evidence="2" id="KW-0812">Transmembrane</keyword>
<protein>
    <submittedName>
        <fullName evidence="3">Uncharacterized protein</fullName>
    </submittedName>
</protein>
<organism evidence="3 4">
    <name type="scientific">Cellulomonas hominis</name>
    <dbReference type="NCBI Taxonomy" id="156981"/>
    <lineage>
        <taxon>Bacteria</taxon>
        <taxon>Bacillati</taxon>
        <taxon>Actinomycetota</taxon>
        <taxon>Actinomycetes</taxon>
        <taxon>Micrococcales</taxon>
        <taxon>Cellulomonadaceae</taxon>
        <taxon>Cellulomonas</taxon>
    </lineage>
</organism>
<feature type="transmembrane region" description="Helical" evidence="2">
    <location>
        <begin position="198"/>
        <end position="218"/>
    </location>
</feature>
<dbReference type="AlphaFoldDB" id="A0A7Z8K0K0"/>